<organism evidence="5 6">
    <name type="scientific">Pararge aegeria aegeria</name>
    <dbReference type="NCBI Taxonomy" id="348720"/>
    <lineage>
        <taxon>Eukaryota</taxon>
        <taxon>Metazoa</taxon>
        <taxon>Ecdysozoa</taxon>
        <taxon>Arthropoda</taxon>
        <taxon>Hexapoda</taxon>
        <taxon>Insecta</taxon>
        <taxon>Pterygota</taxon>
        <taxon>Neoptera</taxon>
        <taxon>Endopterygota</taxon>
        <taxon>Lepidoptera</taxon>
        <taxon>Glossata</taxon>
        <taxon>Ditrysia</taxon>
        <taxon>Papilionoidea</taxon>
        <taxon>Nymphalidae</taxon>
        <taxon>Satyrinae</taxon>
        <taxon>Satyrini</taxon>
        <taxon>Parargina</taxon>
        <taxon>Pararge</taxon>
    </lineage>
</organism>
<dbReference type="SUPFAM" id="SSF52540">
    <property type="entry name" value="P-loop containing nucleoside triphosphate hydrolases"/>
    <property type="match status" value="2"/>
</dbReference>
<sequence>MGICLDTEQKNEEFEEGDEQSRQNSAWPATPSGVAFPMQNSSHVKFEPPSVPVIFVLGGPGSGKVTHCDTLAHERRGAVHVNMTDLLQQYAIGNDSPCHTLFESAYLLDMQDFGTLSSKTVTEVLMLEMKMAPTAKTYLVSGYPRSMRDVAEYSDKIQTISGVVLVSWRQRVLERQIEYGARLGHVVLSLARMELNNFYKNVIPVADYFDQSNMLIAVNGERNPEEVYKDFRAAVLQILGAVEEQNMNGVGVGAHEEVYKDFRAAVLQILGAVEEQNMNGVGVGAHAIPGEVVGVEPVPTRNYNGKITSQDVEIEDEPFTSTIAPTIPTIPVHVEPVPKAASLPVTKLPRVMPVNGRVVSPKPEVIQVRGTPTIPPTLWVVGGPGSNKAALCEGSVLQRDGWTHFSLGQRLRALADTGGGPASDGAIARTAVSGGELVPQDLVTKLVITAVNDAARSGHGIVLDGYPRDLEQMEQFENEFQIEPRMVLLDCSKLQLGRGRRDDSVAAFRRRLEVFRELSLPMLKSLDQQHRLVIVDGDTDSSDVQSEFTRVLLEEMEKAEAIAAIPQPQIPDIDSQTQILTTHHSTRDDAVVQQFAHSVSRIGAGIANGVQRNGTLPNGVVGNGAVGNGFINMANNKVKPMLNNIPKVPTVSQMTHDQVRRLYEQSSGEITMNTHM</sequence>
<dbReference type="GO" id="GO:0019205">
    <property type="term" value="F:nucleobase-containing compound kinase activity"/>
    <property type="evidence" value="ECO:0007669"/>
    <property type="project" value="InterPro"/>
</dbReference>
<dbReference type="OrthoDB" id="6436361at2759"/>
<name>A0A8S4RBW1_9NEOP</name>
<keyword evidence="2" id="KW-0547">Nucleotide-binding</keyword>
<gene>
    <name evidence="5" type="primary">jg4704</name>
    <name evidence="5" type="ORF">PAEG_LOCUS12469</name>
</gene>
<dbReference type="GO" id="GO:0005524">
    <property type="term" value="F:ATP binding"/>
    <property type="evidence" value="ECO:0007669"/>
    <property type="project" value="InterPro"/>
</dbReference>
<dbReference type="PRINTS" id="PR00094">
    <property type="entry name" value="ADENYLTKNASE"/>
</dbReference>
<evidence type="ECO:0000313" key="6">
    <source>
        <dbReference type="Proteomes" id="UP000838756"/>
    </source>
</evidence>
<evidence type="ECO:0000313" key="5">
    <source>
        <dbReference type="EMBL" id="CAH2234718.1"/>
    </source>
</evidence>
<evidence type="ECO:0000256" key="2">
    <source>
        <dbReference type="ARBA" id="ARBA00022741"/>
    </source>
</evidence>
<keyword evidence="6" id="KW-1185">Reference proteome</keyword>
<evidence type="ECO:0000256" key="4">
    <source>
        <dbReference type="SAM" id="MobiDB-lite"/>
    </source>
</evidence>
<dbReference type="PANTHER" id="PTHR23359">
    <property type="entry name" value="NUCLEOTIDE KINASE"/>
    <property type="match status" value="1"/>
</dbReference>
<reference evidence="5" key="1">
    <citation type="submission" date="2022-03" db="EMBL/GenBank/DDBJ databases">
        <authorList>
            <person name="Lindestad O."/>
        </authorList>
    </citation>
    <scope>NUCLEOTIDE SEQUENCE</scope>
</reference>
<comment type="caution">
    <text evidence="5">The sequence shown here is derived from an EMBL/GenBank/DDBJ whole genome shotgun (WGS) entry which is preliminary data.</text>
</comment>
<accession>A0A8S4RBW1</accession>
<dbReference type="PROSITE" id="PS00113">
    <property type="entry name" value="ADENYLATE_KINASE"/>
    <property type="match status" value="1"/>
</dbReference>
<dbReference type="Gene3D" id="3.40.50.300">
    <property type="entry name" value="P-loop containing nucleotide triphosphate hydrolases"/>
    <property type="match status" value="2"/>
</dbReference>
<dbReference type="GO" id="GO:0006139">
    <property type="term" value="P:nucleobase-containing compound metabolic process"/>
    <property type="evidence" value="ECO:0007669"/>
    <property type="project" value="InterPro"/>
</dbReference>
<evidence type="ECO:0000256" key="3">
    <source>
        <dbReference type="ARBA" id="ARBA00022777"/>
    </source>
</evidence>
<dbReference type="AlphaFoldDB" id="A0A8S4RBW1"/>
<feature type="region of interest" description="Disordered" evidence="4">
    <location>
        <begin position="1"/>
        <end position="31"/>
    </location>
</feature>
<evidence type="ECO:0000256" key="1">
    <source>
        <dbReference type="ARBA" id="ARBA00022679"/>
    </source>
</evidence>
<keyword evidence="3" id="KW-0418">Kinase</keyword>
<dbReference type="Proteomes" id="UP000838756">
    <property type="component" value="Unassembled WGS sequence"/>
</dbReference>
<dbReference type="InterPro" id="IPR027417">
    <property type="entry name" value="P-loop_NTPase"/>
</dbReference>
<dbReference type="EMBL" id="CAKXAJ010025080">
    <property type="protein sequence ID" value="CAH2234718.1"/>
    <property type="molecule type" value="Genomic_DNA"/>
</dbReference>
<proteinExistence type="predicted"/>
<protein>
    <submittedName>
        <fullName evidence="5">Jg4704 protein</fullName>
    </submittedName>
</protein>
<dbReference type="InterPro" id="IPR033690">
    <property type="entry name" value="Adenylat_kinase_CS"/>
</dbReference>
<keyword evidence="1" id="KW-0808">Transferase</keyword>
<dbReference type="Pfam" id="PF00406">
    <property type="entry name" value="ADK"/>
    <property type="match status" value="2"/>
</dbReference>
<dbReference type="InterPro" id="IPR000850">
    <property type="entry name" value="Adenylat/UMP-CMP_kin"/>
</dbReference>